<feature type="transmembrane region" description="Helical" evidence="2">
    <location>
        <begin position="179"/>
        <end position="196"/>
    </location>
</feature>
<accession>A0A7G8PQC0</accession>
<dbReference type="InterPro" id="IPR027383">
    <property type="entry name" value="Znf_put"/>
</dbReference>
<name>A0A7G8PQC0_9MYCO</name>
<dbReference type="Pfam" id="PF13490">
    <property type="entry name" value="zf-HC2"/>
    <property type="match status" value="1"/>
</dbReference>
<dbReference type="AlphaFoldDB" id="A0A7G8PQC0"/>
<feature type="region of interest" description="Disordered" evidence="1">
    <location>
        <begin position="205"/>
        <end position="242"/>
    </location>
</feature>
<feature type="transmembrane region" description="Helical" evidence="2">
    <location>
        <begin position="117"/>
        <end position="139"/>
    </location>
</feature>
<evidence type="ECO:0000313" key="4">
    <source>
        <dbReference type="EMBL" id="QNJ96536.1"/>
    </source>
</evidence>
<feature type="transmembrane region" description="Helical" evidence="2">
    <location>
        <begin position="84"/>
        <end position="105"/>
    </location>
</feature>
<dbReference type="EMBL" id="CP059895">
    <property type="protein sequence ID" value="QNJ96536.1"/>
    <property type="molecule type" value="Genomic_DNA"/>
</dbReference>
<dbReference type="RefSeq" id="WP_187099626.1">
    <property type="nucleotide sequence ID" value="NZ_CP059895.1"/>
</dbReference>
<feature type="domain" description="Putative zinc-finger" evidence="3">
    <location>
        <begin position="3"/>
        <end position="37"/>
    </location>
</feature>
<evidence type="ECO:0000313" key="5">
    <source>
        <dbReference type="Proteomes" id="UP000515498"/>
    </source>
</evidence>
<organism evidence="4 5">
    <name type="scientific">Mycolicibacterium fluoranthenivorans</name>
    <dbReference type="NCBI Taxonomy" id="258505"/>
    <lineage>
        <taxon>Bacteria</taxon>
        <taxon>Bacillati</taxon>
        <taxon>Actinomycetota</taxon>
        <taxon>Actinomycetes</taxon>
        <taxon>Mycobacteriales</taxon>
        <taxon>Mycobacteriaceae</taxon>
        <taxon>Mycolicibacterium</taxon>
    </lineage>
</organism>
<dbReference type="KEGG" id="mflu:HZU40_33940"/>
<gene>
    <name evidence="4" type="ORF">HZU40_33940</name>
</gene>
<keyword evidence="4" id="KW-0614">Plasmid</keyword>
<reference evidence="4 5" key="1">
    <citation type="submission" date="2020-07" db="EMBL/GenBank/DDBJ databases">
        <title>Draft genome sequence of four isobutane-metabolizing strains capable of cometabolically degrading diverse ether contaminants.</title>
        <authorList>
            <person name="Chen W."/>
            <person name="Faulkner N."/>
            <person name="Smith C."/>
            <person name="Hyman M."/>
        </authorList>
    </citation>
    <scope>NUCLEOTIDE SEQUENCE [LARGE SCALE GENOMIC DNA]</scope>
    <source>
        <strain evidence="4 5">2A</strain>
        <plasmid evidence="4 5">unnamed1</plasmid>
    </source>
</reference>
<protein>
    <submittedName>
        <fullName evidence="4">Zf-HC2 domain-containing protein</fullName>
    </submittedName>
</protein>
<evidence type="ECO:0000256" key="1">
    <source>
        <dbReference type="SAM" id="MobiDB-lite"/>
    </source>
</evidence>
<sequence length="242" mass="25422">MDCSLVREALSARIDGEREPVPPKWVDEHLETCAECQVWSRRAVDHAQRLRDLAHAGGLRRLPSQIDSAPLGVSRSSRFVFPRLVIWARCSLALVGVVSLVLAVMQMMSRPSQRSDALGIHLFGESSAWSIAVGTAMILAGASPAAAAGLVGVLGTYSVVLTVYVVIDAANGVISPVRELGHIPVLVGAVLALLVWRGTRSPGPAPLGTGALEPARASAGSSQPMRSAPIRFRNSPRGGSAA</sequence>
<geneLocation type="plasmid" evidence="4 5">
    <name>unnamed1</name>
</geneLocation>
<proteinExistence type="predicted"/>
<evidence type="ECO:0000259" key="3">
    <source>
        <dbReference type="Pfam" id="PF13490"/>
    </source>
</evidence>
<keyword evidence="2" id="KW-0472">Membrane</keyword>
<evidence type="ECO:0000256" key="2">
    <source>
        <dbReference type="SAM" id="Phobius"/>
    </source>
</evidence>
<dbReference type="Proteomes" id="UP000515498">
    <property type="component" value="Plasmid unnamed1"/>
</dbReference>
<keyword evidence="2" id="KW-0812">Transmembrane</keyword>
<feature type="transmembrane region" description="Helical" evidence="2">
    <location>
        <begin position="145"/>
        <end position="167"/>
    </location>
</feature>
<keyword evidence="2" id="KW-1133">Transmembrane helix</keyword>